<keyword evidence="2" id="KW-1185">Reference proteome</keyword>
<accession>A0ABW1AEY6</accession>
<reference evidence="2" key="1">
    <citation type="journal article" date="2019" name="Int. J. Syst. Evol. Microbiol.">
        <title>The Global Catalogue of Microorganisms (GCM) 10K type strain sequencing project: providing services to taxonomists for standard genome sequencing and annotation.</title>
        <authorList>
            <consortium name="The Broad Institute Genomics Platform"/>
            <consortium name="The Broad Institute Genome Sequencing Center for Infectious Disease"/>
            <person name="Wu L."/>
            <person name="Ma J."/>
        </authorList>
    </citation>
    <scope>NUCLEOTIDE SEQUENCE [LARGE SCALE GENOMIC DNA]</scope>
    <source>
        <strain evidence="2">KCTC 42087</strain>
    </source>
</reference>
<dbReference type="Proteomes" id="UP001596074">
    <property type="component" value="Unassembled WGS sequence"/>
</dbReference>
<organism evidence="1 2">
    <name type="scientific">Actinomadura rugatobispora</name>
    <dbReference type="NCBI Taxonomy" id="1994"/>
    <lineage>
        <taxon>Bacteria</taxon>
        <taxon>Bacillati</taxon>
        <taxon>Actinomycetota</taxon>
        <taxon>Actinomycetes</taxon>
        <taxon>Streptosporangiales</taxon>
        <taxon>Thermomonosporaceae</taxon>
        <taxon>Actinomadura</taxon>
    </lineage>
</organism>
<gene>
    <name evidence="1" type="ORF">ACFPZN_46490</name>
</gene>
<sequence length="119" mass="12715">MSLSVHAFVMDDDGEMTLFDGEEPGSGLAGFESTRTDLWGSETVRSLGARFLPTLDGADLYVMPEDVDGFLAECEMVRENIPAITAATGRPADYVAHRLGNIIDAAHRAKSLGGGVVVW</sequence>
<proteinExistence type="predicted"/>
<name>A0ABW1AEY6_9ACTN</name>
<dbReference type="RefSeq" id="WP_378289791.1">
    <property type="nucleotide sequence ID" value="NZ_JBHSON010000103.1"/>
</dbReference>
<comment type="caution">
    <text evidence="1">The sequence shown here is derived from an EMBL/GenBank/DDBJ whole genome shotgun (WGS) entry which is preliminary data.</text>
</comment>
<evidence type="ECO:0000313" key="2">
    <source>
        <dbReference type="Proteomes" id="UP001596074"/>
    </source>
</evidence>
<protein>
    <submittedName>
        <fullName evidence="1">Uncharacterized protein</fullName>
    </submittedName>
</protein>
<evidence type="ECO:0000313" key="1">
    <source>
        <dbReference type="EMBL" id="MFC5753110.1"/>
    </source>
</evidence>
<dbReference type="EMBL" id="JBHSON010000103">
    <property type="protein sequence ID" value="MFC5753110.1"/>
    <property type="molecule type" value="Genomic_DNA"/>
</dbReference>